<keyword evidence="1" id="KW-0862">Zinc</keyword>
<feature type="compositionally biased region" description="Polar residues" evidence="2">
    <location>
        <begin position="194"/>
        <end position="204"/>
    </location>
</feature>
<comment type="similarity">
    <text evidence="1">Belongs to the nanos family.</text>
</comment>
<dbReference type="AlphaFoldDB" id="A0AAD5M8X0"/>
<evidence type="ECO:0000313" key="4">
    <source>
        <dbReference type="EMBL" id="KAJ1352658.1"/>
    </source>
</evidence>
<dbReference type="Pfam" id="PF05741">
    <property type="entry name" value="zf-nanos"/>
    <property type="match status" value="1"/>
</dbReference>
<evidence type="ECO:0000256" key="1">
    <source>
        <dbReference type="PROSITE-ProRule" id="PRU00855"/>
    </source>
</evidence>
<keyword evidence="5" id="KW-1185">Reference proteome</keyword>
<sequence length="331" mass="37041">MGKVGGSAPETLIRNPYGLKKNKATPHLVQFLRLLLFRLVGLLLSGMSGVSQDKSKLDTHESDVARQTTENVQMDIELMKDASDDERKRDRDLAATERWVQNSARNASWRNDNKELLQYRGKLPDGTWCTSNPTDISSRPNEIKGENLDYNSDAALRHCKDRKELLQYRGKRPDGSWIIEDSSLSSSRQDENKASNSNTSQSDSGCDHGIFKFHGSGDLESEQAEVLARDQFGAGLVPLNENSPSLREERICRHCYEQYSQICADIGKPPRGINVLGIWRTHCQNDVYGNVTCPHLFFSKCGYCGATGQAAHMDKDCPMLKPEKSDVNSSK</sequence>
<reference evidence="4" key="1">
    <citation type="submission" date="2021-06" db="EMBL/GenBank/DDBJ databases">
        <title>Parelaphostrongylus tenuis whole genome reference sequence.</title>
        <authorList>
            <person name="Garwood T.J."/>
            <person name="Larsen P.A."/>
            <person name="Fountain-Jones N.M."/>
            <person name="Garbe J.R."/>
            <person name="Macchietto M.G."/>
            <person name="Kania S.A."/>
            <person name="Gerhold R.W."/>
            <person name="Richards J.E."/>
            <person name="Wolf T.M."/>
        </authorList>
    </citation>
    <scope>NUCLEOTIDE SEQUENCE</scope>
    <source>
        <strain evidence="4">MNPRO001-30</strain>
        <tissue evidence="4">Meninges</tissue>
    </source>
</reference>
<dbReference type="InterPro" id="IPR038129">
    <property type="entry name" value="Nanos_sf"/>
</dbReference>
<evidence type="ECO:0000256" key="2">
    <source>
        <dbReference type="SAM" id="MobiDB-lite"/>
    </source>
</evidence>
<keyword evidence="1" id="KW-0479">Metal-binding</keyword>
<proteinExistence type="inferred from homology"/>
<dbReference type="InterPro" id="IPR024161">
    <property type="entry name" value="Znf_nanos-typ"/>
</dbReference>
<dbReference type="GO" id="GO:0003723">
    <property type="term" value="F:RNA binding"/>
    <property type="evidence" value="ECO:0007669"/>
    <property type="project" value="UniProtKB-UniRule"/>
</dbReference>
<dbReference type="EMBL" id="JAHQIW010001505">
    <property type="protein sequence ID" value="KAJ1352658.1"/>
    <property type="molecule type" value="Genomic_DNA"/>
</dbReference>
<organism evidence="4 5">
    <name type="scientific">Parelaphostrongylus tenuis</name>
    <name type="common">Meningeal worm</name>
    <dbReference type="NCBI Taxonomy" id="148309"/>
    <lineage>
        <taxon>Eukaryota</taxon>
        <taxon>Metazoa</taxon>
        <taxon>Ecdysozoa</taxon>
        <taxon>Nematoda</taxon>
        <taxon>Chromadorea</taxon>
        <taxon>Rhabditida</taxon>
        <taxon>Rhabditina</taxon>
        <taxon>Rhabditomorpha</taxon>
        <taxon>Strongyloidea</taxon>
        <taxon>Metastrongylidae</taxon>
        <taxon>Parelaphostrongylus</taxon>
    </lineage>
</organism>
<gene>
    <name evidence="4" type="ORF">KIN20_009058</name>
</gene>
<name>A0AAD5M8X0_PARTN</name>
<dbReference type="GO" id="GO:0006417">
    <property type="term" value="P:regulation of translation"/>
    <property type="evidence" value="ECO:0007669"/>
    <property type="project" value="UniProtKB-UniRule"/>
</dbReference>
<evidence type="ECO:0000313" key="5">
    <source>
        <dbReference type="Proteomes" id="UP001196413"/>
    </source>
</evidence>
<feature type="domain" description="Nanos-type" evidence="3">
    <location>
        <begin position="251"/>
        <end position="319"/>
    </location>
</feature>
<evidence type="ECO:0000259" key="3">
    <source>
        <dbReference type="PROSITE" id="PS51522"/>
    </source>
</evidence>
<accession>A0AAD5M8X0</accession>
<dbReference type="GO" id="GO:0008270">
    <property type="term" value="F:zinc ion binding"/>
    <property type="evidence" value="ECO:0007669"/>
    <property type="project" value="UniProtKB-KW"/>
</dbReference>
<dbReference type="Proteomes" id="UP001196413">
    <property type="component" value="Unassembled WGS sequence"/>
</dbReference>
<keyword evidence="1" id="KW-0810">Translation regulation</keyword>
<feature type="region of interest" description="Disordered" evidence="2">
    <location>
        <begin position="177"/>
        <end position="206"/>
    </location>
</feature>
<protein>
    <recommendedName>
        <fullName evidence="3">Nanos-type domain-containing protein</fullName>
    </recommendedName>
</protein>
<dbReference type="PROSITE" id="PS51522">
    <property type="entry name" value="ZF_NANOS"/>
    <property type="match status" value="1"/>
</dbReference>
<comment type="caution">
    <text evidence="4">The sequence shown here is derived from an EMBL/GenBank/DDBJ whole genome shotgun (WGS) entry which is preliminary data.</text>
</comment>
<keyword evidence="1" id="KW-0694">RNA-binding</keyword>
<dbReference type="Gene3D" id="4.10.60.30">
    <property type="entry name" value="Nanos, RNA-binding domain"/>
    <property type="match status" value="1"/>
</dbReference>
<keyword evidence="1" id="KW-0863">Zinc-finger</keyword>